<reference evidence="1" key="2">
    <citation type="journal article" date="2015" name="Fish Shellfish Immunol.">
        <title>Early steps in the European eel (Anguilla anguilla)-Vibrio vulnificus interaction in the gills: Role of the RtxA13 toxin.</title>
        <authorList>
            <person name="Callol A."/>
            <person name="Pajuelo D."/>
            <person name="Ebbesson L."/>
            <person name="Teles M."/>
            <person name="MacKenzie S."/>
            <person name="Amaro C."/>
        </authorList>
    </citation>
    <scope>NUCLEOTIDE SEQUENCE</scope>
</reference>
<dbReference type="EMBL" id="GBXM01016466">
    <property type="protein sequence ID" value="JAH92111.1"/>
    <property type="molecule type" value="Transcribed_RNA"/>
</dbReference>
<sequence>MLYVFRICKPTVVERLGLFVSEVTSLEKFTRHRWMTLGNWCSGIQTSVQFKQIQRKINMLKYTFIKD</sequence>
<organism evidence="1">
    <name type="scientific">Anguilla anguilla</name>
    <name type="common">European freshwater eel</name>
    <name type="synonym">Muraena anguilla</name>
    <dbReference type="NCBI Taxonomy" id="7936"/>
    <lineage>
        <taxon>Eukaryota</taxon>
        <taxon>Metazoa</taxon>
        <taxon>Chordata</taxon>
        <taxon>Craniata</taxon>
        <taxon>Vertebrata</taxon>
        <taxon>Euteleostomi</taxon>
        <taxon>Actinopterygii</taxon>
        <taxon>Neopterygii</taxon>
        <taxon>Teleostei</taxon>
        <taxon>Anguilliformes</taxon>
        <taxon>Anguillidae</taxon>
        <taxon>Anguilla</taxon>
    </lineage>
</organism>
<protein>
    <submittedName>
        <fullName evidence="1">Uncharacterized protein</fullName>
    </submittedName>
</protein>
<evidence type="ECO:0000313" key="1">
    <source>
        <dbReference type="EMBL" id="JAH92111.1"/>
    </source>
</evidence>
<reference evidence="1" key="1">
    <citation type="submission" date="2014-11" db="EMBL/GenBank/DDBJ databases">
        <authorList>
            <person name="Amaro Gonzalez C."/>
        </authorList>
    </citation>
    <scope>NUCLEOTIDE SEQUENCE</scope>
</reference>
<accession>A0A0E9WP90</accession>
<proteinExistence type="predicted"/>
<name>A0A0E9WP90_ANGAN</name>
<dbReference type="AlphaFoldDB" id="A0A0E9WP90"/>